<dbReference type="PANTHER" id="PTHR43065">
    <property type="entry name" value="SENSOR HISTIDINE KINASE"/>
    <property type="match status" value="1"/>
</dbReference>
<keyword evidence="7" id="KW-0067">ATP-binding</keyword>
<dbReference type="InterPro" id="IPR036890">
    <property type="entry name" value="HATPase_C_sf"/>
</dbReference>
<dbReference type="PROSITE" id="PS50109">
    <property type="entry name" value="HIS_KIN"/>
    <property type="match status" value="1"/>
</dbReference>
<organism evidence="11 12">
    <name type="scientific">Caldimicrobium thiodismutans</name>
    <dbReference type="NCBI Taxonomy" id="1653476"/>
    <lineage>
        <taxon>Bacteria</taxon>
        <taxon>Pseudomonadati</taxon>
        <taxon>Thermodesulfobacteriota</taxon>
        <taxon>Thermodesulfobacteria</taxon>
        <taxon>Thermodesulfobacteriales</taxon>
        <taxon>Thermodesulfobacteriaceae</taxon>
        <taxon>Caldimicrobium</taxon>
    </lineage>
</organism>
<evidence type="ECO:0000256" key="1">
    <source>
        <dbReference type="ARBA" id="ARBA00000085"/>
    </source>
</evidence>
<dbReference type="Gene3D" id="3.30.565.10">
    <property type="entry name" value="Histidine kinase-like ATPase, C-terminal domain"/>
    <property type="match status" value="1"/>
</dbReference>
<evidence type="ECO:0000259" key="10">
    <source>
        <dbReference type="PROSITE" id="PS50109"/>
    </source>
</evidence>
<dbReference type="InterPro" id="IPR004358">
    <property type="entry name" value="Sig_transdc_His_kin-like_C"/>
</dbReference>
<reference evidence="12" key="2">
    <citation type="journal article" date="2016" name="Int. J. Syst. Evol. Microbiol.">
        <title>Caldimicrobium thiodismutans sp. nov., a sulfur-disproportionating bacterium isolated from a hot spring.</title>
        <authorList>
            <person name="Kojima H."/>
            <person name="Umezawa K."/>
            <person name="Fukui M."/>
        </authorList>
    </citation>
    <scope>NUCLEOTIDE SEQUENCE [LARGE SCALE GENOMIC DNA]</scope>
    <source>
        <strain evidence="12">TF1</strain>
    </source>
</reference>
<dbReference type="GO" id="GO:0000155">
    <property type="term" value="F:phosphorelay sensor kinase activity"/>
    <property type="evidence" value="ECO:0007669"/>
    <property type="project" value="InterPro"/>
</dbReference>
<dbReference type="SMART" id="SM00387">
    <property type="entry name" value="HATPase_c"/>
    <property type="match status" value="1"/>
</dbReference>
<dbReference type="AlphaFoldDB" id="A0A0U4W4S8"/>
<dbReference type="STRING" id="1653476.THC_1717"/>
<dbReference type="Gene3D" id="1.10.287.130">
    <property type="match status" value="1"/>
</dbReference>
<comment type="catalytic activity">
    <reaction evidence="1">
        <text>ATP + protein L-histidine = ADP + protein N-phospho-L-histidine.</text>
        <dbReference type="EC" id="2.7.13.3"/>
    </reaction>
</comment>
<dbReference type="PANTHER" id="PTHR43065:SF10">
    <property type="entry name" value="PEROXIDE STRESS-ACTIVATED HISTIDINE KINASE MAK3"/>
    <property type="match status" value="1"/>
</dbReference>
<dbReference type="InterPro" id="IPR003661">
    <property type="entry name" value="HisK_dim/P_dom"/>
</dbReference>
<sequence>MEKPLKKLLKPGFIALISSFLAGFLLLMSAFLSYKNTEKTLDTNLKLQALSLEVVLQSLFKTFDINLLKERKDFFSELLLNERWEGVAFITLYDTNKTIVLHSNPDLIGQKVEKSFLLEEKRQTSFFTLKTGETVYLYENYVINKQNPLILRIALHVGPVMESLNFARRHFYIDFSLSLLLFTGGLGAFFILSRIERSLSRMEELERWQFITRVLLHEIKNPLASIKGFAQYLQRKCVEKPAEKPLTIILKETLRIENLLKELSHFTFSREPELKIIDLKELLEEVVESLKFLYEEVQIEITPEGENFKTKSDPEKLRSIFLNLMENALHASFEAGKEKIFVGLKEKGEYYIIKIRDEGLGIDEKILPYIFEPFFTTKSRGTGLGLAIVKKFCEELGLDLKIESEKGKGTRACLKIPRSL</sequence>
<feature type="domain" description="Histidine kinase" evidence="10">
    <location>
        <begin position="214"/>
        <end position="420"/>
    </location>
</feature>
<keyword evidence="9" id="KW-0472">Membrane</keyword>
<keyword evidence="9" id="KW-1133">Transmembrane helix</keyword>
<evidence type="ECO:0000313" key="11">
    <source>
        <dbReference type="EMBL" id="BAU24077.1"/>
    </source>
</evidence>
<evidence type="ECO:0000256" key="7">
    <source>
        <dbReference type="ARBA" id="ARBA00022840"/>
    </source>
</evidence>
<keyword evidence="8" id="KW-0902">Two-component regulatory system</keyword>
<reference evidence="11 12" key="1">
    <citation type="journal article" date="2016" name="Int. J. Syst. Evol. Microbiol.">
        <title>Caldimicrobium thiodismutans sp. nov., a sulfur-disproportionating bacterium isolated from a hot spring, and emended description of the genus Caldimicrobium.</title>
        <authorList>
            <person name="Kojima H."/>
            <person name="Umezawa K."/>
            <person name="Fukui M."/>
        </authorList>
    </citation>
    <scope>NUCLEOTIDE SEQUENCE [LARGE SCALE GENOMIC DNA]</scope>
    <source>
        <strain evidence="11 12">TF1</strain>
    </source>
</reference>
<dbReference type="PRINTS" id="PR00344">
    <property type="entry name" value="BCTRLSENSOR"/>
</dbReference>
<feature type="transmembrane region" description="Helical" evidence="9">
    <location>
        <begin position="171"/>
        <end position="192"/>
    </location>
</feature>
<keyword evidence="5" id="KW-0547">Nucleotide-binding</keyword>
<evidence type="ECO:0000256" key="6">
    <source>
        <dbReference type="ARBA" id="ARBA00022777"/>
    </source>
</evidence>
<keyword evidence="9" id="KW-0812">Transmembrane</keyword>
<name>A0A0U4W4S8_9BACT</name>
<dbReference type="EC" id="2.7.13.3" evidence="2"/>
<dbReference type="SMART" id="SM00388">
    <property type="entry name" value="HisKA"/>
    <property type="match status" value="1"/>
</dbReference>
<feature type="transmembrane region" description="Helical" evidence="9">
    <location>
        <begin position="12"/>
        <end position="34"/>
    </location>
</feature>
<dbReference type="GO" id="GO:0005524">
    <property type="term" value="F:ATP binding"/>
    <property type="evidence" value="ECO:0007669"/>
    <property type="project" value="UniProtKB-KW"/>
</dbReference>
<dbReference type="Pfam" id="PF00512">
    <property type="entry name" value="HisKA"/>
    <property type="match status" value="1"/>
</dbReference>
<evidence type="ECO:0000256" key="4">
    <source>
        <dbReference type="ARBA" id="ARBA00022679"/>
    </source>
</evidence>
<dbReference type="InterPro" id="IPR003594">
    <property type="entry name" value="HATPase_dom"/>
</dbReference>
<dbReference type="SUPFAM" id="SSF55874">
    <property type="entry name" value="ATPase domain of HSP90 chaperone/DNA topoisomerase II/histidine kinase"/>
    <property type="match status" value="1"/>
</dbReference>
<gene>
    <name evidence="11" type="ORF">THC_1717</name>
</gene>
<evidence type="ECO:0000256" key="5">
    <source>
        <dbReference type="ARBA" id="ARBA00022741"/>
    </source>
</evidence>
<accession>A0A0U4W4S8</accession>
<dbReference type="CDD" id="cd00082">
    <property type="entry name" value="HisKA"/>
    <property type="match status" value="1"/>
</dbReference>
<dbReference type="InterPro" id="IPR036097">
    <property type="entry name" value="HisK_dim/P_sf"/>
</dbReference>
<evidence type="ECO:0000256" key="3">
    <source>
        <dbReference type="ARBA" id="ARBA00022553"/>
    </source>
</evidence>
<evidence type="ECO:0000256" key="8">
    <source>
        <dbReference type="ARBA" id="ARBA00023012"/>
    </source>
</evidence>
<dbReference type="Pfam" id="PF02518">
    <property type="entry name" value="HATPase_c"/>
    <property type="match status" value="1"/>
</dbReference>
<dbReference type="SUPFAM" id="SSF47384">
    <property type="entry name" value="Homodimeric domain of signal transducing histidine kinase"/>
    <property type="match status" value="1"/>
</dbReference>
<keyword evidence="4" id="KW-0808">Transferase</keyword>
<evidence type="ECO:0000313" key="12">
    <source>
        <dbReference type="Proteomes" id="UP000068196"/>
    </source>
</evidence>
<dbReference type="Proteomes" id="UP000068196">
    <property type="component" value="Chromosome"/>
</dbReference>
<dbReference type="KEGG" id="cthi:THC_1717"/>
<evidence type="ECO:0000256" key="2">
    <source>
        <dbReference type="ARBA" id="ARBA00012438"/>
    </source>
</evidence>
<keyword evidence="6" id="KW-0418">Kinase</keyword>
<dbReference type="InterPro" id="IPR005467">
    <property type="entry name" value="His_kinase_dom"/>
</dbReference>
<proteinExistence type="predicted"/>
<protein>
    <recommendedName>
        <fullName evidence="2">histidine kinase</fullName>
        <ecNumber evidence="2">2.7.13.3</ecNumber>
    </recommendedName>
</protein>
<evidence type="ECO:0000256" key="9">
    <source>
        <dbReference type="SAM" id="Phobius"/>
    </source>
</evidence>
<dbReference type="EMBL" id="AP014945">
    <property type="protein sequence ID" value="BAU24077.1"/>
    <property type="molecule type" value="Genomic_DNA"/>
</dbReference>
<keyword evidence="12" id="KW-1185">Reference proteome</keyword>
<keyword evidence="3" id="KW-0597">Phosphoprotein</keyword>